<evidence type="ECO:0000313" key="19">
    <source>
        <dbReference type="Proteomes" id="UP000282515"/>
    </source>
</evidence>
<evidence type="ECO:0000313" key="18">
    <source>
        <dbReference type="EMBL" id="RLV55713.1"/>
    </source>
</evidence>
<reference evidence="18 19" key="1">
    <citation type="submission" date="2018-10" db="EMBL/GenBank/DDBJ databases">
        <title>Aeromicrobium sp. 9W16Y-2 whole genome shotgun sequence.</title>
        <authorList>
            <person name="Li F."/>
        </authorList>
    </citation>
    <scope>NUCLEOTIDE SEQUENCE [LARGE SCALE GENOMIC DNA]</scope>
    <source>
        <strain evidence="18 19">9W16Y-2</strain>
    </source>
</reference>
<comment type="similarity">
    <text evidence="4 16">Belongs to the cytochrome P450 family.</text>
</comment>
<dbReference type="Pfam" id="PF00067">
    <property type="entry name" value="p450"/>
    <property type="match status" value="1"/>
</dbReference>
<keyword evidence="13 15" id="KW-0408">Iron</keyword>
<dbReference type="OrthoDB" id="7376058at2"/>
<organism evidence="18 19">
    <name type="scientific">Aeromicrobium phragmitis</name>
    <dbReference type="NCBI Taxonomy" id="2478914"/>
    <lineage>
        <taxon>Bacteria</taxon>
        <taxon>Bacillati</taxon>
        <taxon>Actinomycetota</taxon>
        <taxon>Actinomycetes</taxon>
        <taxon>Propionibacteriales</taxon>
        <taxon>Nocardioidaceae</taxon>
        <taxon>Aeromicrobium</taxon>
    </lineage>
</organism>
<dbReference type="PANTHER" id="PTHR24291">
    <property type="entry name" value="CYTOCHROME P450 FAMILY 4"/>
    <property type="match status" value="1"/>
</dbReference>
<evidence type="ECO:0000256" key="7">
    <source>
        <dbReference type="ARBA" id="ARBA00022630"/>
    </source>
</evidence>
<evidence type="ECO:0000256" key="8">
    <source>
        <dbReference type="ARBA" id="ARBA00022643"/>
    </source>
</evidence>
<comment type="cofactor">
    <cofactor evidence="1">
        <name>FMN</name>
        <dbReference type="ChEBI" id="CHEBI:58210"/>
    </cofactor>
</comment>
<keyword evidence="19" id="KW-1185">Reference proteome</keyword>
<sequence>MAVRNDWSGHSFEHPPGRVPIAGDALHLRTGTPLSNVMRLAPTMGDIFEVRVFGQKFVFVQSAELAAELCDESRFRKALSPALEALREFVGDALFTAYDGEPNWQRAHDLLMPAFTKESMRGYHATMLETAREMFDVWDAVRGPIDVTADMTKLTMETISRTAFSRDFGSFTSREVHPFVPAMIAALTTGMRKSSLDTIPGGKRIARKIDAENADHLAYVDQLVDDLITQRRAGGEDRGDLLDLMLKTAHPQTGERLDDVNIRHQILTFLVAGHETTSGALSFSLYYLSRHPEVLAQAHAETDAILGADPEAEPTFEQVPKFRYLRRILDEALRLWPTAPAFSRSPREETLLAGKYRMTPDDWALIILPLTHRDARVWGEDADQFNPDRFLAQNSRGRAKNIYKPFGTGERACIGRQFALHEAILVLARILHRYEITGDPGYELRIDERLTIVPKGFTLELRPRTPSDNDGPKRSGGGDDLAGRCPVTH</sequence>
<dbReference type="GO" id="GO:0005506">
    <property type="term" value="F:iron ion binding"/>
    <property type="evidence" value="ECO:0007669"/>
    <property type="project" value="InterPro"/>
</dbReference>
<dbReference type="AlphaFoldDB" id="A0A3L8PLU2"/>
<feature type="binding site" description="axial binding residue" evidence="15">
    <location>
        <position position="413"/>
    </location>
    <ligand>
        <name>heme</name>
        <dbReference type="ChEBI" id="CHEBI:30413"/>
    </ligand>
    <ligandPart>
        <name>Fe</name>
        <dbReference type="ChEBI" id="CHEBI:18248"/>
    </ligandPart>
</feature>
<comment type="caution">
    <text evidence="18">The sequence shown here is derived from an EMBL/GenBank/DDBJ whole genome shotgun (WGS) entry which is preliminary data.</text>
</comment>
<evidence type="ECO:0000256" key="10">
    <source>
        <dbReference type="ARBA" id="ARBA00022827"/>
    </source>
</evidence>
<evidence type="ECO:0000256" key="5">
    <source>
        <dbReference type="ARBA" id="ARBA00022448"/>
    </source>
</evidence>
<dbReference type="InterPro" id="IPR036396">
    <property type="entry name" value="Cyt_P450_sf"/>
</dbReference>
<feature type="compositionally biased region" description="Basic and acidic residues" evidence="17">
    <location>
        <begin position="461"/>
        <end position="477"/>
    </location>
</feature>
<evidence type="ECO:0000256" key="3">
    <source>
        <dbReference type="ARBA" id="ARBA00010018"/>
    </source>
</evidence>
<keyword evidence="12 16" id="KW-0560">Oxidoreductase</keyword>
<keyword evidence="10" id="KW-0274">FAD</keyword>
<accession>A0A3L8PLU2</accession>
<dbReference type="GO" id="GO:0020037">
    <property type="term" value="F:heme binding"/>
    <property type="evidence" value="ECO:0007669"/>
    <property type="project" value="InterPro"/>
</dbReference>
<comment type="cofactor">
    <cofactor evidence="2">
        <name>FAD</name>
        <dbReference type="ChEBI" id="CHEBI:57692"/>
    </cofactor>
</comment>
<dbReference type="InterPro" id="IPR001128">
    <property type="entry name" value="Cyt_P450"/>
</dbReference>
<comment type="cofactor">
    <cofactor evidence="15">
        <name>heme</name>
        <dbReference type="ChEBI" id="CHEBI:30413"/>
    </cofactor>
</comment>
<name>A0A3L8PLU2_9ACTN</name>
<dbReference type="InterPro" id="IPR002401">
    <property type="entry name" value="Cyt_P450_E_grp-I"/>
</dbReference>
<comment type="similarity">
    <text evidence="3">In the N-terminal section; belongs to the cytochrome P450 family.</text>
</comment>
<dbReference type="GO" id="GO:0004497">
    <property type="term" value="F:monooxygenase activity"/>
    <property type="evidence" value="ECO:0007669"/>
    <property type="project" value="UniProtKB-KW"/>
</dbReference>
<dbReference type="InterPro" id="IPR050196">
    <property type="entry name" value="Cytochrome_P450_Monoox"/>
</dbReference>
<evidence type="ECO:0000256" key="15">
    <source>
        <dbReference type="PIRSR" id="PIRSR602401-1"/>
    </source>
</evidence>
<dbReference type="PRINTS" id="PR00385">
    <property type="entry name" value="P450"/>
</dbReference>
<evidence type="ECO:0000256" key="12">
    <source>
        <dbReference type="ARBA" id="ARBA00023002"/>
    </source>
</evidence>
<dbReference type="RefSeq" id="WP_121794350.1">
    <property type="nucleotide sequence ID" value="NZ_RDBF01000006.1"/>
</dbReference>
<protein>
    <submittedName>
        <fullName evidence="18">Cytochrome P450</fullName>
    </submittedName>
</protein>
<keyword evidence="14 16" id="KW-0503">Monooxygenase</keyword>
<evidence type="ECO:0000256" key="16">
    <source>
        <dbReference type="RuleBase" id="RU000461"/>
    </source>
</evidence>
<dbReference type="EMBL" id="RDBF01000006">
    <property type="protein sequence ID" value="RLV55713.1"/>
    <property type="molecule type" value="Genomic_DNA"/>
</dbReference>
<evidence type="ECO:0000256" key="1">
    <source>
        <dbReference type="ARBA" id="ARBA00001917"/>
    </source>
</evidence>
<dbReference type="GO" id="GO:0016705">
    <property type="term" value="F:oxidoreductase activity, acting on paired donors, with incorporation or reduction of molecular oxygen"/>
    <property type="evidence" value="ECO:0007669"/>
    <property type="project" value="InterPro"/>
</dbReference>
<gene>
    <name evidence="18" type="ORF">D9V41_09620</name>
</gene>
<evidence type="ECO:0000256" key="4">
    <source>
        <dbReference type="ARBA" id="ARBA00010617"/>
    </source>
</evidence>
<evidence type="ECO:0000256" key="6">
    <source>
        <dbReference type="ARBA" id="ARBA00022617"/>
    </source>
</evidence>
<evidence type="ECO:0000256" key="14">
    <source>
        <dbReference type="ARBA" id="ARBA00023033"/>
    </source>
</evidence>
<evidence type="ECO:0000256" key="17">
    <source>
        <dbReference type="SAM" id="MobiDB-lite"/>
    </source>
</evidence>
<feature type="region of interest" description="Disordered" evidence="17">
    <location>
        <begin position="461"/>
        <end position="489"/>
    </location>
</feature>
<keyword evidence="8" id="KW-0288">FMN</keyword>
<dbReference type="Gene3D" id="1.10.630.10">
    <property type="entry name" value="Cytochrome P450"/>
    <property type="match status" value="1"/>
</dbReference>
<keyword evidence="9 15" id="KW-0479">Metal-binding</keyword>
<dbReference type="FunFam" id="1.10.630.10:FF:000040">
    <property type="entry name" value="Bifunctional cytochrome P450/NADPH--P450 reductase"/>
    <property type="match status" value="1"/>
</dbReference>
<dbReference type="CDD" id="cd11068">
    <property type="entry name" value="CYP120A1"/>
    <property type="match status" value="1"/>
</dbReference>
<keyword evidence="6 15" id="KW-0349">Heme</keyword>
<dbReference type="SUPFAM" id="SSF48264">
    <property type="entry name" value="Cytochrome P450"/>
    <property type="match status" value="1"/>
</dbReference>
<proteinExistence type="inferred from homology"/>
<evidence type="ECO:0000256" key="11">
    <source>
        <dbReference type="ARBA" id="ARBA00022857"/>
    </source>
</evidence>
<keyword evidence="11" id="KW-0521">NADP</keyword>
<keyword evidence="5" id="KW-0813">Transport</keyword>
<dbReference type="Proteomes" id="UP000282515">
    <property type="component" value="Unassembled WGS sequence"/>
</dbReference>
<dbReference type="PROSITE" id="PS00086">
    <property type="entry name" value="CYTOCHROME_P450"/>
    <property type="match status" value="1"/>
</dbReference>
<dbReference type="PANTHER" id="PTHR24291:SF50">
    <property type="entry name" value="BIFUNCTIONAL ALBAFLAVENONE MONOOXYGENASE_TERPENE SYNTHASE"/>
    <property type="match status" value="1"/>
</dbReference>
<evidence type="ECO:0000256" key="9">
    <source>
        <dbReference type="ARBA" id="ARBA00022723"/>
    </source>
</evidence>
<evidence type="ECO:0000256" key="2">
    <source>
        <dbReference type="ARBA" id="ARBA00001974"/>
    </source>
</evidence>
<evidence type="ECO:0000256" key="13">
    <source>
        <dbReference type="ARBA" id="ARBA00023004"/>
    </source>
</evidence>
<dbReference type="InterPro" id="IPR017972">
    <property type="entry name" value="Cyt_P450_CS"/>
</dbReference>
<keyword evidence="7" id="KW-0285">Flavoprotein</keyword>
<dbReference type="PRINTS" id="PR00463">
    <property type="entry name" value="EP450I"/>
</dbReference>